<evidence type="ECO:0000256" key="2">
    <source>
        <dbReference type="ARBA" id="ARBA00022741"/>
    </source>
</evidence>
<dbReference type="InterPro" id="IPR003593">
    <property type="entry name" value="AAA+_ATPase"/>
</dbReference>
<dbReference type="PANTHER" id="PTHR42939:SF3">
    <property type="entry name" value="ABC TRANSPORTER ATP-BINDING COMPONENT"/>
    <property type="match status" value="1"/>
</dbReference>
<dbReference type="SUPFAM" id="SSF52540">
    <property type="entry name" value="P-loop containing nucleoside triphosphate hydrolases"/>
    <property type="match status" value="1"/>
</dbReference>
<evidence type="ECO:0000313" key="6">
    <source>
        <dbReference type="Proteomes" id="UP000237798"/>
    </source>
</evidence>
<dbReference type="SMART" id="SM00382">
    <property type="entry name" value="AAA"/>
    <property type="match status" value="1"/>
</dbReference>
<name>A0A2T0BC03_9CLOT</name>
<dbReference type="Gene3D" id="3.40.50.300">
    <property type="entry name" value="P-loop containing nucleotide triphosphate hydrolases"/>
    <property type="match status" value="1"/>
</dbReference>
<organism evidence="5 6">
    <name type="scientific">Clostridium luticellarii</name>
    <dbReference type="NCBI Taxonomy" id="1691940"/>
    <lineage>
        <taxon>Bacteria</taxon>
        <taxon>Bacillati</taxon>
        <taxon>Bacillota</taxon>
        <taxon>Clostridia</taxon>
        <taxon>Eubacteriales</taxon>
        <taxon>Clostridiaceae</taxon>
        <taxon>Clostridium</taxon>
    </lineage>
</organism>
<dbReference type="InterPro" id="IPR017871">
    <property type="entry name" value="ABC_transporter-like_CS"/>
</dbReference>
<dbReference type="RefSeq" id="WP_106010683.1">
    <property type="nucleotide sequence ID" value="NZ_PVXP01000070.1"/>
</dbReference>
<dbReference type="InterPro" id="IPR027417">
    <property type="entry name" value="P-loop_NTPase"/>
</dbReference>
<dbReference type="InterPro" id="IPR003439">
    <property type="entry name" value="ABC_transporter-like_ATP-bd"/>
</dbReference>
<evidence type="ECO:0000259" key="4">
    <source>
        <dbReference type="PROSITE" id="PS50893"/>
    </source>
</evidence>
<protein>
    <submittedName>
        <fullName evidence="5">ABC transporter ATP-binding protein YtrB</fullName>
    </submittedName>
</protein>
<dbReference type="InterPro" id="IPR051782">
    <property type="entry name" value="ABC_Transporter_VariousFunc"/>
</dbReference>
<reference evidence="5 6" key="1">
    <citation type="submission" date="2018-03" db="EMBL/GenBank/DDBJ databases">
        <title>Genome sequence of Clostridium luticellarii DSM 29923.</title>
        <authorList>
            <person name="Poehlein A."/>
            <person name="Daniel R."/>
        </authorList>
    </citation>
    <scope>NUCLEOTIDE SEQUENCE [LARGE SCALE GENOMIC DNA]</scope>
    <source>
        <strain evidence="5 6">DSM 29923</strain>
    </source>
</reference>
<dbReference type="AlphaFoldDB" id="A0A2T0BC03"/>
<sequence length="285" mass="32560">MNNILEIKNLSKTYKGFTLDNISFSLPRGYIMGLIGPNGAGKSTTIKLIMNLVRKDSGIIKVFDLDNLKYEKQIKQRIGFVYDANYFYEDLTVTAMKNIICRFYKDWDDETFSRYINEFNLPGSKKIKQLSKGMKMKYSLAIALSHNAEFIIMDEPTSGLDPVFRSEMLDILYSIIQDENKAILFSTHITTDLEKIADYITFLNSGKIVFSDTKDNILGSYGIVKGDKNLLKPDIRKKFIGIRENSFGFEGLTNNSSEIKKLFKDKVIIEKATLDDIMVYTVKGD</sequence>
<dbReference type="Proteomes" id="UP000237798">
    <property type="component" value="Unassembled WGS sequence"/>
</dbReference>
<comment type="caution">
    <text evidence="5">The sequence shown here is derived from an EMBL/GenBank/DDBJ whole genome shotgun (WGS) entry which is preliminary data.</text>
</comment>
<keyword evidence="1" id="KW-0813">Transport</keyword>
<accession>A0A2T0BC03</accession>
<dbReference type="PROSITE" id="PS50893">
    <property type="entry name" value="ABC_TRANSPORTER_2"/>
    <property type="match status" value="1"/>
</dbReference>
<evidence type="ECO:0000256" key="3">
    <source>
        <dbReference type="ARBA" id="ARBA00022840"/>
    </source>
</evidence>
<evidence type="ECO:0000313" key="5">
    <source>
        <dbReference type="EMBL" id="PRR81426.1"/>
    </source>
</evidence>
<dbReference type="EMBL" id="PVXP01000070">
    <property type="protein sequence ID" value="PRR81426.1"/>
    <property type="molecule type" value="Genomic_DNA"/>
</dbReference>
<dbReference type="Pfam" id="PF00005">
    <property type="entry name" value="ABC_tran"/>
    <property type="match status" value="1"/>
</dbReference>
<keyword evidence="2" id="KW-0547">Nucleotide-binding</keyword>
<proteinExistence type="predicted"/>
<dbReference type="OrthoDB" id="9804819at2"/>
<keyword evidence="3 5" id="KW-0067">ATP-binding</keyword>
<dbReference type="CDD" id="cd03230">
    <property type="entry name" value="ABC_DR_subfamily_A"/>
    <property type="match status" value="1"/>
</dbReference>
<dbReference type="PANTHER" id="PTHR42939">
    <property type="entry name" value="ABC TRANSPORTER ATP-BINDING PROTEIN ALBC-RELATED"/>
    <property type="match status" value="1"/>
</dbReference>
<evidence type="ECO:0000256" key="1">
    <source>
        <dbReference type="ARBA" id="ARBA00022448"/>
    </source>
</evidence>
<dbReference type="GO" id="GO:0005524">
    <property type="term" value="F:ATP binding"/>
    <property type="evidence" value="ECO:0007669"/>
    <property type="project" value="UniProtKB-KW"/>
</dbReference>
<feature type="domain" description="ABC transporter" evidence="4">
    <location>
        <begin position="5"/>
        <end position="230"/>
    </location>
</feature>
<gene>
    <name evidence="5" type="primary">ytrB_2</name>
    <name evidence="5" type="ORF">CLLU_31290</name>
</gene>
<dbReference type="GO" id="GO:0016887">
    <property type="term" value="F:ATP hydrolysis activity"/>
    <property type="evidence" value="ECO:0007669"/>
    <property type="project" value="InterPro"/>
</dbReference>
<dbReference type="PROSITE" id="PS00211">
    <property type="entry name" value="ABC_TRANSPORTER_1"/>
    <property type="match status" value="1"/>
</dbReference>
<keyword evidence="6" id="KW-1185">Reference proteome</keyword>